<dbReference type="Proteomes" id="UP000054783">
    <property type="component" value="Unassembled WGS sequence"/>
</dbReference>
<sequence>MLVIIPFCQANPFKQVARLLPSAKAAAESSAIRESAIEIGKMMLKDAKVQIKPPAGKKLFVAALCLLEVESKEAPESVEIEEQTTVEEVEAVDAPKQKKDSKGKKFLKSAKKAAVKVGKTTKKAAVKVGKTTKKAAGSVRSKCSGTILPDVRSSGKMRVDCITTTHANIRSFYSAMSNQRNALRRPQRTESQYITVQTNVARYIELGSAAEAGGSFRPPMSSSLAAALMLSASLISRQSFGVSAHLATSSTYLLTGDWRNDPPQGVSFSPVEAARRRDSDLASGASIVSPPSATAGHHRRGWGHADGVAQPAWQRAGSSLPRWFGAVPSGLRHLRPGKARPPLRGGIAPAGRYLPGSGQGRSASALRYYPSISCAGARWRGNRFSSDATIWRSAAGGTVTGSPIAWTSPQLGASSFPSRRLREIPCRSSTRVSGRALRQASTSHRMVRSSSSSNSARPNTFRSDSFIVRMRRSQ</sequence>
<reference evidence="2 3" key="1">
    <citation type="submission" date="2015-01" db="EMBL/GenBank/DDBJ databases">
        <title>Evolution of Trichinella species and genotypes.</title>
        <authorList>
            <person name="Korhonen P.K."/>
            <person name="Edoardo P."/>
            <person name="Giuseppe L.R."/>
            <person name="Gasser R.B."/>
        </authorList>
    </citation>
    <scope>NUCLEOTIDE SEQUENCE [LARGE SCALE GENOMIC DNA]</scope>
    <source>
        <strain evidence="2">ISS2496</strain>
    </source>
</reference>
<protein>
    <submittedName>
        <fullName evidence="2">Uncharacterized protein</fullName>
    </submittedName>
</protein>
<name>A0A0V1A0F7_9BILA</name>
<proteinExistence type="predicted"/>
<organism evidence="2 3">
    <name type="scientific">Trichinella patagoniensis</name>
    <dbReference type="NCBI Taxonomy" id="990121"/>
    <lineage>
        <taxon>Eukaryota</taxon>
        <taxon>Metazoa</taxon>
        <taxon>Ecdysozoa</taxon>
        <taxon>Nematoda</taxon>
        <taxon>Enoplea</taxon>
        <taxon>Dorylaimia</taxon>
        <taxon>Trichinellida</taxon>
        <taxon>Trichinellidae</taxon>
        <taxon>Trichinella</taxon>
    </lineage>
</organism>
<feature type="compositionally biased region" description="Low complexity" evidence="1">
    <location>
        <begin position="441"/>
        <end position="457"/>
    </location>
</feature>
<keyword evidence="3" id="KW-1185">Reference proteome</keyword>
<evidence type="ECO:0000313" key="3">
    <source>
        <dbReference type="Proteomes" id="UP000054783"/>
    </source>
</evidence>
<evidence type="ECO:0000313" key="2">
    <source>
        <dbReference type="EMBL" id="KRY18277.1"/>
    </source>
</evidence>
<comment type="caution">
    <text evidence="2">The sequence shown here is derived from an EMBL/GenBank/DDBJ whole genome shotgun (WGS) entry which is preliminary data.</text>
</comment>
<evidence type="ECO:0000256" key="1">
    <source>
        <dbReference type="SAM" id="MobiDB-lite"/>
    </source>
</evidence>
<feature type="region of interest" description="Disordered" evidence="1">
    <location>
        <begin position="427"/>
        <end position="474"/>
    </location>
</feature>
<dbReference type="AlphaFoldDB" id="A0A0V1A0F7"/>
<feature type="region of interest" description="Disordered" evidence="1">
    <location>
        <begin position="281"/>
        <end position="300"/>
    </location>
</feature>
<dbReference type="OrthoDB" id="10542168at2759"/>
<dbReference type="EMBL" id="JYDQ01000049">
    <property type="protein sequence ID" value="KRY18277.1"/>
    <property type="molecule type" value="Genomic_DNA"/>
</dbReference>
<gene>
    <name evidence="2" type="ORF">T12_11784</name>
</gene>
<accession>A0A0V1A0F7</accession>